<keyword evidence="9 13" id="KW-0066">ATP synthesis</keyword>
<dbReference type="AlphaFoldDB" id="A0A1L3GH90"/>
<evidence type="ECO:0000256" key="3">
    <source>
        <dbReference type="ARBA" id="ARBA00022547"/>
    </source>
</evidence>
<gene>
    <name evidence="13" type="primary">atpF</name>
    <name evidence="17" type="ORF">A7E75_09975</name>
</gene>
<evidence type="ECO:0000256" key="1">
    <source>
        <dbReference type="ARBA" id="ARBA00005513"/>
    </source>
</evidence>
<keyword evidence="5 13" id="KW-0375">Hydrogen ion transport</keyword>
<dbReference type="GO" id="GO:0046961">
    <property type="term" value="F:proton-transporting ATPase activity, rotational mechanism"/>
    <property type="evidence" value="ECO:0007669"/>
    <property type="project" value="TreeGrafter"/>
</dbReference>
<evidence type="ECO:0000256" key="15">
    <source>
        <dbReference type="SAM" id="Coils"/>
    </source>
</evidence>
<feature type="transmembrane region" description="Helical" evidence="13">
    <location>
        <begin position="36"/>
        <end position="56"/>
    </location>
</feature>
<organism evidence="17 18">
    <name type="scientific">Syntrophotalea acetylenica</name>
    <name type="common">Pelobacter acetylenicus</name>
    <dbReference type="NCBI Taxonomy" id="29542"/>
    <lineage>
        <taxon>Bacteria</taxon>
        <taxon>Pseudomonadati</taxon>
        <taxon>Thermodesulfobacteriota</taxon>
        <taxon>Desulfuromonadia</taxon>
        <taxon>Desulfuromonadales</taxon>
        <taxon>Syntrophotaleaceae</taxon>
        <taxon>Syntrophotalea</taxon>
    </lineage>
</organism>
<dbReference type="InterPro" id="IPR050059">
    <property type="entry name" value="ATP_synthase_B_chain"/>
</dbReference>
<evidence type="ECO:0000256" key="7">
    <source>
        <dbReference type="ARBA" id="ARBA00023065"/>
    </source>
</evidence>
<keyword evidence="6 13" id="KW-1133">Transmembrane helix</keyword>
<keyword evidence="2 13" id="KW-0813">Transport</keyword>
<dbReference type="GO" id="GO:0045259">
    <property type="term" value="C:proton-transporting ATP synthase complex"/>
    <property type="evidence" value="ECO:0007669"/>
    <property type="project" value="UniProtKB-KW"/>
</dbReference>
<evidence type="ECO:0000256" key="14">
    <source>
        <dbReference type="RuleBase" id="RU003848"/>
    </source>
</evidence>
<evidence type="ECO:0000256" key="16">
    <source>
        <dbReference type="SAM" id="SignalP"/>
    </source>
</evidence>
<dbReference type="InterPro" id="IPR002146">
    <property type="entry name" value="ATP_synth_b/b'su_bac/chlpt"/>
</dbReference>
<dbReference type="Proteomes" id="UP000182264">
    <property type="component" value="Chromosome"/>
</dbReference>
<evidence type="ECO:0000313" key="18">
    <source>
        <dbReference type="Proteomes" id="UP000182264"/>
    </source>
</evidence>
<feature type="coiled-coil region" evidence="15">
    <location>
        <begin position="57"/>
        <end position="105"/>
    </location>
</feature>
<evidence type="ECO:0000256" key="10">
    <source>
        <dbReference type="ARBA" id="ARBA00025198"/>
    </source>
</evidence>
<keyword evidence="4 13" id="KW-0812">Transmembrane</keyword>
<dbReference type="PANTHER" id="PTHR33445">
    <property type="entry name" value="ATP SYNTHASE SUBUNIT B', CHLOROPLASTIC"/>
    <property type="match status" value="1"/>
</dbReference>
<evidence type="ECO:0000256" key="8">
    <source>
        <dbReference type="ARBA" id="ARBA00023136"/>
    </source>
</evidence>
<keyword evidence="7 13" id="KW-0406">Ion transport</keyword>
<evidence type="ECO:0000256" key="4">
    <source>
        <dbReference type="ARBA" id="ARBA00022692"/>
    </source>
</evidence>
<comment type="subunit">
    <text evidence="13">F-type ATPases have 2 components, F(1) - the catalytic core - and F(0) - the membrane proton channel. F(1) has five subunits: alpha(3), beta(3), gamma(1), delta(1), epsilon(1). F(0) has three main subunits: a(1), b(2) and c(10-14). The alpha and beta chains form an alternating ring which encloses part of the gamma chain. F(1) is attached to F(0) by a central stalk formed by the gamma and epsilon chains, while a peripheral stalk is formed by the delta and b chains.</text>
</comment>
<proteinExistence type="inferred from homology"/>
<evidence type="ECO:0000256" key="2">
    <source>
        <dbReference type="ARBA" id="ARBA00022448"/>
    </source>
</evidence>
<evidence type="ECO:0000313" key="17">
    <source>
        <dbReference type="EMBL" id="APG25304.1"/>
    </source>
</evidence>
<dbReference type="KEGG" id="pace:A6070_03975"/>
<feature type="signal peptide" evidence="16">
    <location>
        <begin position="1"/>
        <end position="20"/>
    </location>
</feature>
<dbReference type="GO" id="GO:0046933">
    <property type="term" value="F:proton-transporting ATP synthase activity, rotational mechanism"/>
    <property type="evidence" value="ECO:0007669"/>
    <property type="project" value="UniProtKB-UniRule"/>
</dbReference>
<dbReference type="GO" id="GO:0012505">
    <property type="term" value="C:endomembrane system"/>
    <property type="evidence" value="ECO:0007669"/>
    <property type="project" value="UniProtKB-SubCell"/>
</dbReference>
<dbReference type="HAMAP" id="MF_01398">
    <property type="entry name" value="ATP_synth_b_bprime"/>
    <property type="match status" value="1"/>
</dbReference>
<dbReference type="CDD" id="cd06503">
    <property type="entry name" value="ATP-synt_Fo_b"/>
    <property type="match status" value="1"/>
</dbReference>
<keyword evidence="16" id="KW-0732">Signal</keyword>
<evidence type="ECO:0000256" key="9">
    <source>
        <dbReference type="ARBA" id="ARBA00023310"/>
    </source>
</evidence>
<keyword evidence="3 13" id="KW-0138">CF(0)</keyword>
<evidence type="ECO:0000256" key="13">
    <source>
        <dbReference type="HAMAP-Rule" id="MF_01398"/>
    </source>
</evidence>
<evidence type="ECO:0000256" key="6">
    <source>
        <dbReference type="ARBA" id="ARBA00022989"/>
    </source>
</evidence>
<keyword evidence="13" id="KW-1003">Cell membrane</keyword>
<dbReference type="GO" id="GO:0005886">
    <property type="term" value="C:plasma membrane"/>
    <property type="evidence" value="ECO:0007669"/>
    <property type="project" value="UniProtKB-SubCell"/>
</dbReference>
<evidence type="ECO:0000256" key="12">
    <source>
        <dbReference type="ARBA" id="ARBA00037847"/>
    </source>
</evidence>
<evidence type="ECO:0000256" key="5">
    <source>
        <dbReference type="ARBA" id="ARBA00022781"/>
    </source>
</evidence>
<comment type="function">
    <text evidence="11">Component of the F(0) channel, it forms part of the peripheral stalk, linking F(1) to F(0). The b'-subunit is a diverged and duplicated form of b found in plants and photosynthetic bacteria.</text>
</comment>
<accession>A0A1L3GH90</accession>
<keyword evidence="8 13" id="KW-0472">Membrane</keyword>
<reference evidence="17 18" key="1">
    <citation type="journal article" date="2017" name="Genome Announc.">
        <title>Complete Genome Sequences of Two Acetylene-Fermenting Pelobacter acetylenicus Strains.</title>
        <authorList>
            <person name="Sutton J.M."/>
            <person name="Baesman S.M."/>
            <person name="Fierst J.L."/>
            <person name="Poret-Peterson A.T."/>
            <person name="Oremland R.S."/>
            <person name="Dunlap D.S."/>
            <person name="Akob D.M."/>
        </authorList>
    </citation>
    <scope>NUCLEOTIDE SEQUENCE [LARGE SCALE GENOMIC DNA]</scope>
    <source>
        <strain evidence="17 18">DSM 3247</strain>
    </source>
</reference>
<keyword evidence="18" id="KW-1185">Reference proteome</keyword>
<dbReference type="Pfam" id="PF00430">
    <property type="entry name" value="ATP-synt_B"/>
    <property type="match status" value="1"/>
</dbReference>
<name>A0A1L3GH90_SYNAC</name>
<dbReference type="EMBL" id="CP015518">
    <property type="protein sequence ID" value="APG25304.1"/>
    <property type="molecule type" value="Genomic_DNA"/>
</dbReference>
<protein>
    <recommendedName>
        <fullName evidence="13">ATP synthase subunit b</fullName>
    </recommendedName>
    <alternativeName>
        <fullName evidence="13">ATP synthase F(0) sector subunit b</fullName>
    </alternativeName>
    <alternativeName>
        <fullName evidence="13">ATPase subunit I</fullName>
    </alternativeName>
    <alternativeName>
        <fullName evidence="13">F-type ATPase subunit b</fullName>
        <shortName evidence="13">F-ATPase subunit b</shortName>
    </alternativeName>
</protein>
<keyword evidence="15" id="KW-0175">Coiled coil</keyword>
<comment type="similarity">
    <text evidence="1 13 14">Belongs to the ATPase B chain family.</text>
</comment>
<sequence length="187" mass="20526">MLAGGCGLLVTLVFAATALATEAGGHGGGQMKDFAYRLLDFGITAGALYLILRGPLKRALEGRQRRVTEELEQAQQMQQAAEQCYEACQRQLADADTSIAQLRAELAAESAGQSARIEEQARQMAEQISREASRSAEREIEAARRQLRAEAVRLAMELAEQHLKQQLGPQEQSRLIDACLREVEDKS</sequence>
<evidence type="ECO:0000256" key="11">
    <source>
        <dbReference type="ARBA" id="ARBA00025614"/>
    </source>
</evidence>
<dbReference type="PANTHER" id="PTHR33445:SF2">
    <property type="entry name" value="ATP SYNTHASE SUBUNIT B', CHLOROPLASTIC"/>
    <property type="match status" value="1"/>
</dbReference>
<comment type="subcellular location">
    <subcellularLocation>
        <location evidence="13">Cell membrane</location>
        <topology evidence="13">Single-pass membrane protein</topology>
    </subcellularLocation>
    <subcellularLocation>
        <location evidence="12">Endomembrane system</location>
        <topology evidence="12">Single-pass membrane protein</topology>
    </subcellularLocation>
</comment>
<comment type="function">
    <text evidence="10 13">F(1)F(0) ATP synthase produces ATP from ADP in the presence of a proton or sodium gradient. F-type ATPases consist of two structural domains, F(1) containing the extramembraneous catalytic core and F(0) containing the membrane proton channel, linked together by a central stalk and a peripheral stalk. During catalysis, ATP synthesis in the catalytic domain of F(1) is coupled via a rotary mechanism of the central stalk subunits to proton translocation.</text>
</comment>
<feature type="chain" id="PRO_5013335433" description="ATP synthase subunit b" evidence="16">
    <location>
        <begin position="21"/>
        <end position="187"/>
    </location>
</feature>
<dbReference type="STRING" id="29542.A6070_03975"/>